<name>K4IX13_PSYTT</name>
<dbReference type="RefSeq" id="WP_015025517.1">
    <property type="nucleotide sequence ID" value="NC_018721.1"/>
</dbReference>
<dbReference type="HOGENOM" id="CLU_441354_0_0_10"/>
<dbReference type="SUPFAM" id="SSF51126">
    <property type="entry name" value="Pectin lyase-like"/>
    <property type="match status" value="1"/>
</dbReference>
<dbReference type="NCBIfam" id="TIGR04183">
    <property type="entry name" value="Por_Secre_tail"/>
    <property type="match status" value="1"/>
</dbReference>
<dbReference type="Proteomes" id="UP000008514">
    <property type="component" value="Chromosome"/>
</dbReference>
<dbReference type="Pfam" id="PF18962">
    <property type="entry name" value="Por_Secre_tail"/>
    <property type="match status" value="1"/>
</dbReference>
<dbReference type="AlphaFoldDB" id="K4IX13"/>
<dbReference type="OrthoDB" id="957862at2"/>
<evidence type="ECO:0000256" key="2">
    <source>
        <dbReference type="SAM" id="SignalP"/>
    </source>
</evidence>
<protein>
    <submittedName>
        <fullName evidence="4">Secreted protein with Por secretion system C-terminal sorting domain</fullName>
    </submittedName>
</protein>
<proteinExistence type="predicted"/>
<feature type="domain" description="Secretion system C-terminal sorting" evidence="3">
    <location>
        <begin position="543"/>
        <end position="618"/>
    </location>
</feature>
<keyword evidence="5" id="KW-1185">Reference proteome</keyword>
<organism evidence="4 5">
    <name type="scientific">Psychroflexus torquis (strain ATCC 700755 / CIP 106069 / ACAM 623)</name>
    <dbReference type="NCBI Taxonomy" id="313595"/>
    <lineage>
        <taxon>Bacteria</taxon>
        <taxon>Pseudomonadati</taxon>
        <taxon>Bacteroidota</taxon>
        <taxon>Flavobacteriia</taxon>
        <taxon>Flavobacteriales</taxon>
        <taxon>Flavobacteriaceae</taxon>
        <taxon>Psychroflexus</taxon>
    </lineage>
</organism>
<dbReference type="STRING" id="313595.P700755_003329"/>
<feature type="chain" id="PRO_5003879619" evidence="2">
    <location>
        <begin position="19"/>
        <end position="619"/>
    </location>
</feature>
<dbReference type="eggNOG" id="COG2911">
    <property type="taxonomic scope" value="Bacteria"/>
</dbReference>
<keyword evidence="1 2" id="KW-0732">Signal</keyword>
<gene>
    <name evidence="4" type="ordered locus">P700755_003329</name>
</gene>
<feature type="signal peptide" evidence="2">
    <location>
        <begin position="1"/>
        <end position="18"/>
    </location>
</feature>
<evidence type="ECO:0000313" key="4">
    <source>
        <dbReference type="EMBL" id="AFU69970.1"/>
    </source>
</evidence>
<accession>K4IX13</accession>
<evidence type="ECO:0000259" key="3">
    <source>
        <dbReference type="Pfam" id="PF18962"/>
    </source>
</evidence>
<sequence>MRYFYFIFFLLGSFISSAQGLTGEFTVGDLNSDYETFTQMIVDLQTEGVGDGGATFTIVPGTYSDILILESISGLSETSPLIITAEPDSVFFEIVGTSSSSDAAFTINALSYITFENLNIRDESDTGNELERGFSFVGSSSEGCSFNVVRDCFIFLGANGARPLTSTRGIRFVSNASSQEATNNDNLIDNVFIDNSGSGIQILASADFFGRVDFEDTNNQIINSSFGSITSLGHDLSSGSFGINALGNKDMLIQNNVFESITNLNSSPSLPVSTSAIVIDSGSGEISQNTINYVEYEGTIGSTYGMKVSTISGDSTVIANNKISGLVRSNFTASTTDPSLYLFGVWIFEQDGNVGLTRVLHNTIVLEREEAVSYPSAGIQLRTGSSGQPPAEVFNNIITNSISTEDEAYRSYAIVDGNSDRGFLVSDHNLLFADGVNGFLGSIGRRLGETEQFTNDLAEFIIFSETNENSVSFSPVFQDIDSNDFSISPDVINPLDYVVPRLEEIDLDVLGNLREDVETYLGAYEGTVFLTISNINSGGNLTVYPNPASRFISLELSGLSIDENTSMKIYNMNGQLVFDTLIKSENDLLNIEINSLSSGLYILRVNTESKLFTKRFVVE</sequence>
<dbReference type="InterPro" id="IPR026444">
    <property type="entry name" value="Secre_tail"/>
</dbReference>
<dbReference type="KEGG" id="ptq:P700755_003329"/>
<reference evidence="4" key="2">
    <citation type="submission" date="2012-09" db="EMBL/GenBank/DDBJ databases">
        <title>The complete sequence of Psychroflexus torquis an extreme psychrophile from sea-ice that is stimulated by light.</title>
        <authorList>
            <person name="Feng S."/>
            <person name="Powell S.M."/>
            <person name="Bowman J.P."/>
        </authorList>
    </citation>
    <scope>NUCLEOTIDE SEQUENCE [LARGE SCALE GENOMIC DNA]</scope>
    <source>
        <strain evidence="4">ATCC 700755</strain>
    </source>
</reference>
<dbReference type="InterPro" id="IPR011050">
    <property type="entry name" value="Pectin_lyase_fold/virulence"/>
</dbReference>
<dbReference type="EMBL" id="CP003879">
    <property type="protein sequence ID" value="AFU69970.1"/>
    <property type="molecule type" value="Genomic_DNA"/>
</dbReference>
<reference evidence="4" key="1">
    <citation type="submission" date="2006-03" db="EMBL/GenBank/DDBJ databases">
        <authorList>
            <person name="Bowman J."/>
            <person name="Ferriera S."/>
            <person name="Johnson J."/>
            <person name="Kravitz S."/>
            <person name="Halpern A."/>
            <person name="Remington K."/>
            <person name="Beeson K."/>
            <person name="Tran B."/>
            <person name="Rogers Y.-H."/>
            <person name="Friedman R."/>
            <person name="Venter J.C."/>
        </authorList>
    </citation>
    <scope>NUCLEOTIDE SEQUENCE [LARGE SCALE GENOMIC DNA]</scope>
    <source>
        <strain evidence="4">ATCC 700755</strain>
    </source>
</reference>
<evidence type="ECO:0000313" key="5">
    <source>
        <dbReference type="Proteomes" id="UP000008514"/>
    </source>
</evidence>
<evidence type="ECO:0000256" key="1">
    <source>
        <dbReference type="ARBA" id="ARBA00022729"/>
    </source>
</evidence>